<dbReference type="EMBL" id="CATQJA010002562">
    <property type="protein sequence ID" value="CAJ0571409.1"/>
    <property type="molecule type" value="Genomic_DNA"/>
</dbReference>
<evidence type="ECO:0000313" key="4">
    <source>
        <dbReference type="Proteomes" id="UP001177023"/>
    </source>
</evidence>
<comment type="caution">
    <text evidence="3">The sequence shown here is derived from an EMBL/GenBank/DDBJ whole genome shotgun (WGS) entry which is preliminary data.</text>
</comment>
<evidence type="ECO:0000313" key="2">
    <source>
        <dbReference type="EMBL" id="CAJ0569149.1"/>
    </source>
</evidence>
<proteinExistence type="predicted"/>
<dbReference type="Proteomes" id="UP001177023">
    <property type="component" value="Unassembled WGS sequence"/>
</dbReference>
<protein>
    <submittedName>
        <fullName evidence="3">Uncharacterized protein</fullName>
    </submittedName>
</protein>
<evidence type="ECO:0000313" key="3">
    <source>
        <dbReference type="EMBL" id="CAJ0571409.1"/>
    </source>
</evidence>
<dbReference type="EMBL" id="CATQJA010001956">
    <property type="protein sequence ID" value="CAJ0569149.1"/>
    <property type="molecule type" value="Genomic_DNA"/>
</dbReference>
<accession>A0AA36G370</accession>
<dbReference type="Pfam" id="PF10853">
    <property type="entry name" value="DUF2650"/>
    <property type="match status" value="1"/>
</dbReference>
<reference evidence="3" key="1">
    <citation type="submission" date="2023-06" db="EMBL/GenBank/DDBJ databases">
        <authorList>
            <person name="Delattre M."/>
        </authorList>
    </citation>
    <scope>NUCLEOTIDE SEQUENCE</scope>
    <source>
        <strain evidence="3">AF72</strain>
    </source>
</reference>
<keyword evidence="1" id="KW-0472">Membrane</keyword>
<gene>
    <name evidence="2" type="ORF">MSPICULIGERA_LOCUS7639</name>
    <name evidence="3" type="ORF">MSPICULIGERA_LOCUS9817</name>
</gene>
<organism evidence="3 4">
    <name type="scientific">Mesorhabditis spiculigera</name>
    <dbReference type="NCBI Taxonomy" id="96644"/>
    <lineage>
        <taxon>Eukaryota</taxon>
        <taxon>Metazoa</taxon>
        <taxon>Ecdysozoa</taxon>
        <taxon>Nematoda</taxon>
        <taxon>Chromadorea</taxon>
        <taxon>Rhabditida</taxon>
        <taxon>Rhabditina</taxon>
        <taxon>Rhabditomorpha</taxon>
        <taxon>Rhabditoidea</taxon>
        <taxon>Rhabditidae</taxon>
        <taxon>Mesorhabditinae</taxon>
        <taxon>Mesorhabditis</taxon>
    </lineage>
</organism>
<keyword evidence="1" id="KW-1133">Transmembrane helix</keyword>
<keyword evidence="4" id="KW-1185">Reference proteome</keyword>
<dbReference type="InterPro" id="IPR022559">
    <property type="entry name" value="SUP-1-like"/>
</dbReference>
<sequence length="140" mass="15820">MYASSVSWGVAPGCSASPLNRVIPLIADPPTGESAPETGLVALDEHAENDDHEQNMGELSPNDPYLMSGDDFFDTHSVHRTQCAYRECSDTTLFTYRRCCRTDVYSCCWFFRMWVIVVFGIFALKLFLTIFVSFFRCVCC</sequence>
<name>A0AA36G370_9BILA</name>
<keyword evidence="1" id="KW-0812">Transmembrane</keyword>
<dbReference type="AlphaFoldDB" id="A0AA36G370"/>
<feature type="transmembrane region" description="Helical" evidence="1">
    <location>
        <begin position="109"/>
        <end position="135"/>
    </location>
</feature>
<evidence type="ECO:0000256" key="1">
    <source>
        <dbReference type="SAM" id="Phobius"/>
    </source>
</evidence>
<feature type="non-terminal residue" evidence="3">
    <location>
        <position position="140"/>
    </location>
</feature>